<evidence type="ECO:0000256" key="3">
    <source>
        <dbReference type="ARBA" id="ARBA00023235"/>
    </source>
</evidence>
<dbReference type="Proteomes" id="UP000619761">
    <property type="component" value="Unassembled WGS sequence"/>
</dbReference>
<keyword evidence="6" id="KW-1185">Reference proteome</keyword>
<dbReference type="Pfam" id="PF00849">
    <property type="entry name" value="PseudoU_synth_2"/>
    <property type="match status" value="1"/>
</dbReference>
<feature type="domain" description="Pseudouridine synthase RsuA/RluA-like" evidence="4">
    <location>
        <begin position="19"/>
        <end position="167"/>
    </location>
</feature>
<keyword evidence="2" id="KW-0819">tRNA processing</keyword>
<sequence>MNDLIPNTCGLDILHLDDDLMICNKPAGLLTVPGKGPEKQDCLINRALKFNPNARVVHRLDQGTSGIVMFPLNYMSLKILTKQFEARGIHKRYVAVVSGLIEQDEGEVKLPLICDWPNRPLQKVCYESGKPAHTRYQVLERDQTKNCTRVLLEPVSGRTHQLRVHMLSIGHPMLGDQLYSPVEIQAQAPRLLLHAQHIQLTHPILRHKIEVECLAEF</sequence>
<evidence type="ECO:0000256" key="2">
    <source>
        <dbReference type="ARBA" id="ARBA00022694"/>
    </source>
</evidence>
<gene>
    <name evidence="5" type="primary">rluA</name>
    <name evidence="5" type="ORF">GCM10011613_12290</name>
</gene>
<evidence type="ECO:0000256" key="1">
    <source>
        <dbReference type="ARBA" id="ARBA00010876"/>
    </source>
</evidence>
<dbReference type="InterPro" id="IPR020103">
    <property type="entry name" value="PsdUridine_synth_cat_dom_sf"/>
</dbReference>
<dbReference type="SUPFAM" id="SSF55120">
    <property type="entry name" value="Pseudouridine synthase"/>
    <property type="match status" value="1"/>
</dbReference>
<dbReference type="EMBL" id="BMYZ01000001">
    <property type="protein sequence ID" value="GGY69491.1"/>
    <property type="molecule type" value="Genomic_DNA"/>
</dbReference>
<protein>
    <submittedName>
        <fullName evidence="5">Ribosomal large subunit pseudouridine synthase A</fullName>
    </submittedName>
</protein>
<dbReference type="InterPro" id="IPR006145">
    <property type="entry name" value="PsdUridine_synth_RsuA/RluA"/>
</dbReference>
<keyword evidence="3" id="KW-0413">Isomerase</keyword>
<evidence type="ECO:0000313" key="6">
    <source>
        <dbReference type="Proteomes" id="UP000619761"/>
    </source>
</evidence>
<accession>A0ABQ3AVW6</accession>
<name>A0ABQ3AVW6_9GAMM</name>
<reference evidence="6" key="1">
    <citation type="journal article" date="2019" name="Int. J. Syst. Evol. Microbiol.">
        <title>The Global Catalogue of Microorganisms (GCM) 10K type strain sequencing project: providing services to taxonomists for standard genome sequencing and annotation.</title>
        <authorList>
            <consortium name="The Broad Institute Genomics Platform"/>
            <consortium name="The Broad Institute Genome Sequencing Center for Infectious Disease"/>
            <person name="Wu L."/>
            <person name="Ma J."/>
        </authorList>
    </citation>
    <scope>NUCLEOTIDE SEQUENCE [LARGE SCALE GENOMIC DNA]</scope>
    <source>
        <strain evidence="6">KCTC 32239</strain>
    </source>
</reference>
<dbReference type="InterPro" id="IPR050188">
    <property type="entry name" value="RluA_PseudoU_synthase"/>
</dbReference>
<comment type="similarity">
    <text evidence="1">Belongs to the pseudouridine synthase RluA family.</text>
</comment>
<dbReference type="PANTHER" id="PTHR21600:SF91">
    <property type="entry name" value="DUAL-SPECIFICITY RNA PSEUDOURIDINE SYNTHASE RLUA"/>
    <property type="match status" value="1"/>
</dbReference>
<comment type="caution">
    <text evidence="5">The sequence shown here is derived from an EMBL/GenBank/DDBJ whole genome shotgun (WGS) entry which is preliminary data.</text>
</comment>
<evidence type="ECO:0000259" key="4">
    <source>
        <dbReference type="Pfam" id="PF00849"/>
    </source>
</evidence>
<dbReference type="Gene3D" id="3.30.2350.10">
    <property type="entry name" value="Pseudouridine synthase"/>
    <property type="match status" value="1"/>
</dbReference>
<proteinExistence type="inferred from homology"/>
<dbReference type="CDD" id="cd02869">
    <property type="entry name" value="PseudoU_synth_RluA_like"/>
    <property type="match status" value="1"/>
</dbReference>
<dbReference type="RefSeq" id="WP_189416772.1">
    <property type="nucleotide sequence ID" value="NZ_BMYZ01000001.1"/>
</dbReference>
<evidence type="ECO:0000313" key="5">
    <source>
        <dbReference type="EMBL" id="GGY69491.1"/>
    </source>
</evidence>
<dbReference type="PANTHER" id="PTHR21600">
    <property type="entry name" value="MITOCHONDRIAL RNA PSEUDOURIDINE SYNTHASE"/>
    <property type="match status" value="1"/>
</dbReference>
<organism evidence="5 6">
    <name type="scientific">Cellvibrio zantedeschiae</name>
    <dbReference type="NCBI Taxonomy" id="1237077"/>
    <lineage>
        <taxon>Bacteria</taxon>
        <taxon>Pseudomonadati</taxon>
        <taxon>Pseudomonadota</taxon>
        <taxon>Gammaproteobacteria</taxon>
        <taxon>Cellvibrionales</taxon>
        <taxon>Cellvibrionaceae</taxon>
        <taxon>Cellvibrio</taxon>
    </lineage>
</organism>